<evidence type="ECO:0000256" key="1">
    <source>
        <dbReference type="SAM" id="MobiDB-lite"/>
    </source>
</evidence>
<dbReference type="EMBL" id="JBHUJD010000020">
    <property type="protein sequence ID" value="MFD2311605.1"/>
    <property type="molecule type" value="Genomic_DNA"/>
</dbReference>
<evidence type="ECO:0000313" key="3">
    <source>
        <dbReference type="Proteomes" id="UP001597425"/>
    </source>
</evidence>
<dbReference type="PANTHER" id="PTHR43883">
    <property type="entry name" value="SLR0207 PROTEIN"/>
    <property type="match status" value="1"/>
</dbReference>
<reference evidence="3" key="1">
    <citation type="journal article" date="2019" name="Int. J. Syst. Evol. Microbiol.">
        <title>The Global Catalogue of Microorganisms (GCM) 10K type strain sequencing project: providing services to taxonomists for standard genome sequencing and annotation.</title>
        <authorList>
            <consortium name="The Broad Institute Genomics Platform"/>
            <consortium name="The Broad Institute Genome Sequencing Center for Infectious Disease"/>
            <person name="Wu L."/>
            <person name="Ma J."/>
        </authorList>
    </citation>
    <scope>NUCLEOTIDE SEQUENCE [LARGE SCALE GENOMIC DNA]</scope>
    <source>
        <strain evidence="3">KCTC 12848</strain>
    </source>
</reference>
<protein>
    <recommendedName>
        <fullName evidence="4">Aminoglycoside phosphotransferase domain-containing protein</fullName>
    </recommendedName>
</protein>
<proteinExistence type="predicted"/>
<keyword evidence="3" id="KW-1185">Reference proteome</keyword>
<feature type="region of interest" description="Disordered" evidence="1">
    <location>
        <begin position="1"/>
        <end position="30"/>
    </location>
</feature>
<dbReference type="PANTHER" id="PTHR43883:SF1">
    <property type="entry name" value="GLUCONOKINASE"/>
    <property type="match status" value="1"/>
</dbReference>
<feature type="compositionally biased region" description="Basic and acidic residues" evidence="1">
    <location>
        <begin position="1"/>
        <end position="16"/>
    </location>
</feature>
<dbReference type="Proteomes" id="UP001597425">
    <property type="component" value="Unassembled WGS sequence"/>
</dbReference>
<gene>
    <name evidence="2" type="ORF">ACFSKX_14345</name>
</gene>
<dbReference type="InterPro" id="IPR011009">
    <property type="entry name" value="Kinase-like_dom_sf"/>
</dbReference>
<dbReference type="SUPFAM" id="SSF56112">
    <property type="entry name" value="Protein kinase-like (PK-like)"/>
    <property type="match status" value="1"/>
</dbReference>
<name>A0ABW5EHV7_9GAMM</name>
<evidence type="ECO:0008006" key="4">
    <source>
        <dbReference type="Google" id="ProtNLM"/>
    </source>
</evidence>
<accession>A0ABW5EHV7</accession>
<dbReference type="RefSeq" id="WP_265723390.1">
    <property type="nucleotide sequence ID" value="NZ_JAPIVK010000048.1"/>
</dbReference>
<organism evidence="2 3">
    <name type="scientific">Microbulbifer halophilus</name>
    <dbReference type="NCBI Taxonomy" id="453963"/>
    <lineage>
        <taxon>Bacteria</taxon>
        <taxon>Pseudomonadati</taxon>
        <taxon>Pseudomonadota</taxon>
        <taxon>Gammaproteobacteria</taxon>
        <taxon>Cellvibrionales</taxon>
        <taxon>Microbulbiferaceae</taxon>
        <taxon>Microbulbifer</taxon>
    </lineage>
</organism>
<comment type="caution">
    <text evidence="2">The sequence shown here is derived from an EMBL/GenBank/DDBJ whole genome shotgun (WGS) entry which is preliminary data.</text>
</comment>
<evidence type="ECO:0000313" key="2">
    <source>
        <dbReference type="EMBL" id="MFD2311605.1"/>
    </source>
</evidence>
<sequence>MDQIDADRPDLEEKTRFLRSPESYPEGTASVRPVETHMARVFLTDRHAYKMKKPVRTRYLDFSSLDKRYGVCREELRLNRRLTDGVYLDVVPLRLTADAHLNLGEQGTPVEWLVKMRRLPQGDCLAERIGALSTAGLQPLLDRLRTFYRQAEVIPLTANQYLQRLRRHTERCRDDLLLPELQQDGGEIRALAASLLNFTRRHSALLGERAESGLIVEGHGDLRPEHCFLTEPPQVIDCLEFNRDLRWVDPLDELSYLALECELLGREDLAEAIVRSGPGAPPDSLSPFYKASRAFLRARLAATHLLDGPRYRENGEVDKWLRKTRTYLDAARRHCPR</sequence>
<dbReference type="InterPro" id="IPR052732">
    <property type="entry name" value="Cell-binding_unc_protein"/>
</dbReference>